<evidence type="ECO:0000313" key="9">
    <source>
        <dbReference type="Proteomes" id="UP001215827"/>
    </source>
</evidence>
<feature type="domain" description="2Fe-2S ferredoxin-type" evidence="7">
    <location>
        <begin position="2"/>
        <end position="105"/>
    </location>
</feature>
<name>A0ABY8FS32_9SPHN</name>
<gene>
    <name evidence="8" type="ORF">P7228_00475</name>
</gene>
<dbReference type="EMBL" id="CP121106">
    <property type="protein sequence ID" value="WFL77572.1"/>
    <property type="molecule type" value="Genomic_DNA"/>
</dbReference>
<evidence type="ECO:0000256" key="3">
    <source>
        <dbReference type="ARBA" id="ARBA00022723"/>
    </source>
</evidence>
<keyword evidence="4" id="KW-0408">Iron</keyword>
<keyword evidence="2" id="KW-0001">2Fe-2S</keyword>
<dbReference type="Pfam" id="PF00111">
    <property type="entry name" value="Fer2"/>
    <property type="match status" value="1"/>
</dbReference>
<sequence>MVQISFKTFDGKTHEVEAEPGATIMEIARDNGIEGIDADCGGQCACATCHVFIDAEWQSKLDERSEMEGDMLECSTIVRATSRLSCQIPVTPALDGMVVELPEFQE</sequence>
<dbReference type="InterPro" id="IPR012675">
    <property type="entry name" value="Beta-grasp_dom_sf"/>
</dbReference>
<organism evidence="8 9">
    <name type="scientific">Altererythrobacter arenosus</name>
    <dbReference type="NCBI Taxonomy" id="3032592"/>
    <lineage>
        <taxon>Bacteria</taxon>
        <taxon>Pseudomonadati</taxon>
        <taxon>Pseudomonadota</taxon>
        <taxon>Alphaproteobacteria</taxon>
        <taxon>Sphingomonadales</taxon>
        <taxon>Erythrobacteraceae</taxon>
        <taxon>Altererythrobacter</taxon>
    </lineage>
</organism>
<dbReference type="Gene3D" id="3.10.20.30">
    <property type="match status" value="1"/>
</dbReference>
<evidence type="ECO:0000256" key="1">
    <source>
        <dbReference type="ARBA" id="ARBA00010914"/>
    </source>
</evidence>
<dbReference type="PROSITE" id="PS00814">
    <property type="entry name" value="ADX"/>
    <property type="match status" value="1"/>
</dbReference>
<keyword evidence="5" id="KW-0411">Iron-sulfur</keyword>
<comment type="cofactor">
    <cofactor evidence="6">
        <name>[2Fe-2S] cluster</name>
        <dbReference type="ChEBI" id="CHEBI:190135"/>
    </cofactor>
</comment>
<evidence type="ECO:0000313" key="8">
    <source>
        <dbReference type="EMBL" id="WFL77572.1"/>
    </source>
</evidence>
<evidence type="ECO:0000256" key="6">
    <source>
        <dbReference type="ARBA" id="ARBA00034078"/>
    </source>
</evidence>
<keyword evidence="9" id="KW-1185">Reference proteome</keyword>
<dbReference type="Proteomes" id="UP001215827">
    <property type="component" value="Chromosome"/>
</dbReference>
<protein>
    <submittedName>
        <fullName evidence="8">2Fe-2S iron-sulfur cluster-binding protein</fullName>
    </submittedName>
</protein>
<evidence type="ECO:0000256" key="4">
    <source>
        <dbReference type="ARBA" id="ARBA00023004"/>
    </source>
</evidence>
<evidence type="ECO:0000256" key="2">
    <source>
        <dbReference type="ARBA" id="ARBA00022714"/>
    </source>
</evidence>
<dbReference type="InterPro" id="IPR036010">
    <property type="entry name" value="2Fe-2S_ferredoxin-like_sf"/>
</dbReference>
<keyword evidence="3" id="KW-0479">Metal-binding</keyword>
<dbReference type="PANTHER" id="PTHR23426:SF65">
    <property type="entry name" value="FERREDOXIN-2, MITOCHONDRIAL"/>
    <property type="match status" value="1"/>
</dbReference>
<dbReference type="InterPro" id="IPR001041">
    <property type="entry name" value="2Fe-2S_ferredoxin-type"/>
</dbReference>
<accession>A0ABY8FS32</accession>
<comment type="similarity">
    <text evidence="1">Belongs to the adrenodoxin/putidaredoxin family.</text>
</comment>
<dbReference type="PANTHER" id="PTHR23426">
    <property type="entry name" value="FERREDOXIN/ADRENODOXIN"/>
    <property type="match status" value="1"/>
</dbReference>
<evidence type="ECO:0000256" key="5">
    <source>
        <dbReference type="ARBA" id="ARBA00023014"/>
    </source>
</evidence>
<dbReference type="PRINTS" id="PR00355">
    <property type="entry name" value="ADRENODOXIN"/>
</dbReference>
<dbReference type="RefSeq" id="WP_278016265.1">
    <property type="nucleotide sequence ID" value="NZ_CP121106.1"/>
</dbReference>
<dbReference type="SUPFAM" id="SSF54292">
    <property type="entry name" value="2Fe-2S ferredoxin-like"/>
    <property type="match status" value="1"/>
</dbReference>
<dbReference type="InterPro" id="IPR018298">
    <property type="entry name" value="Adrenodoxin_Fe-S_BS"/>
</dbReference>
<evidence type="ECO:0000259" key="7">
    <source>
        <dbReference type="PROSITE" id="PS51085"/>
    </source>
</evidence>
<proteinExistence type="inferred from homology"/>
<reference evidence="8 9" key="1">
    <citation type="submission" date="2023-03" db="EMBL/GenBank/DDBJ databases">
        <title>Altererythrobacter sp. CAU 1644 isolated from sand.</title>
        <authorList>
            <person name="Kim W."/>
        </authorList>
    </citation>
    <scope>NUCLEOTIDE SEQUENCE [LARGE SCALE GENOMIC DNA]</scope>
    <source>
        <strain evidence="8 9">CAU 1644</strain>
    </source>
</reference>
<dbReference type="CDD" id="cd00207">
    <property type="entry name" value="fer2"/>
    <property type="match status" value="1"/>
</dbReference>
<dbReference type="InterPro" id="IPR001055">
    <property type="entry name" value="Adrenodoxin-like"/>
</dbReference>
<dbReference type="PROSITE" id="PS51085">
    <property type="entry name" value="2FE2S_FER_2"/>
    <property type="match status" value="1"/>
</dbReference>